<dbReference type="Pfam" id="PF17827">
    <property type="entry name" value="PrmC_N"/>
    <property type="match status" value="1"/>
</dbReference>
<accession>A0ABQ2PJB7</accession>
<dbReference type="GO" id="GO:0008168">
    <property type="term" value="F:methyltransferase activity"/>
    <property type="evidence" value="ECO:0007669"/>
    <property type="project" value="UniProtKB-KW"/>
</dbReference>
<evidence type="ECO:0000256" key="3">
    <source>
        <dbReference type="ARBA" id="ARBA00022691"/>
    </source>
</evidence>
<comment type="function">
    <text evidence="5">Methylates the class 1 translation termination release factors RF1/PrfA and RF2/PrfB on the glutamine residue of the universally conserved GGQ motif.</text>
</comment>
<dbReference type="SUPFAM" id="SSF53335">
    <property type="entry name" value="S-adenosyl-L-methionine-dependent methyltransferases"/>
    <property type="match status" value="1"/>
</dbReference>
<dbReference type="EMBL" id="BMLY01000002">
    <property type="protein sequence ID" value="GGP25463.1"/>
    <property type="molecule type" value="Genomic_DNA"/>
</dbReference>
<dbReference type="Pfam" id="PF05175">
    <property type="entry name" value="MTS"/>
    <property type="match status" value="1"/>
</dbReference>
<dbReference type="GO" id="GO:0032259">
    <property type="term" value="P:methylation"/>
    <property type="evidence" value="ECO:0007669"/>
    <property type="project" value="UniProtKB-KW"/>
</dbReference>
<comment type="caution">
    <text evidence="8">The sequence shown here is derived from an EMBL/GenBank/DDBJ whole genome shotgun (WGS) entry which is preliminary data.</text>
</comment>
<reference evidence="9" key="1">
    <citation type="journal article" date="2019" name="Int. J. Syst. Evol. Microbiol.">
        <title>The Global Catalogue of Microorganisms (GCM) 10K type strain sequencing project: providing services to taxonomists for standard genome sequencing and annotation.</title>
        <authorList>
            <consortium name="The Broad Institute Genomics Platform"/>
            <consortium name="The Broad Institute Genome Sequencing Center for Infectious Disease"/>
            <person name="Wu L."/>
            <person name="Ma J."/>
        </authorList>
    </citation>
    <scope>NUCLEOTIDE SEQUENCE [LARGE SCALE GENOMIC DNA]</scope>
    <source>
        <strain evidence="9">CGMCC 1.8860</strain>
    </source>
</reference>
<dbReference type="InterPro" id="IPR004556">
    <property type="entry name" value="HemK-like"/>
</dbReference>
<feature type="binding site" evidence="5">
    <location>
        <begin position="116"/>
        <end position="120"/>
    </location>
    <ligand>
        <name>S-adenosyl-L-methionine</name>
        <dbReference type="ChEBI" id="CHEBI:59789"/>
    </ligand>
</feature>
<name>A0ABQ2PJB7_9NEIS</name>
<dbReference type="NCBIfam" id="TIGR03534">
    <property type="entry name" value="RF_mod_PrmC"/>
    <property type="match status" value="1"/>
</dbReference>
<evidence type="ECO:0000256" key="4">
    <source>
        <dbReference type="ARBA" id="ARBA00048391"/>
    </source>
</evidence>
<dbReference type="HAMAP" id="MF_02126">
    <property type="entry name" value="RF_methyltr_PrmC"/>
    <property type="match status" value="1"/>
</dbReference>
<feature type="binding site" evidence="5">
    <location>
        <position position="166"/>
    </location>
    <ligand>
        <name>S-adenosyl-L-methionine</name>
        <dbReference type="ChEBI" id="CHEBI:59789"/>
    </ligand>
</feature>
<dbReference type="PANTHER" id="PTHR18895">
    <property type="entry name" value="HEMK METHYLTRANSFERASE"/>
    <property type="match status" value="1"/>
</dbReference>
<keyword evidence="1 5" id="KW-0489">Methyltransferase</keyword>
<keyword evidence="9" id="KW-1185">Reference proteome</keyword>
<keyword evidence="3 5" id="KW-0949">S-adenosyl-L-methionine</keyword>
<sequence length="275" mass="29815">MLYTPYMPTYQELARDSGLERPDIHALFHHLGGYNRAFLITHGDEMAEPAFAEHFTRLAARRRAGEPVAYLLGEKEFYSLTFNVGPGVLIPRPDTELLVDLALERLPQGGALVDLGTGSGIIAITIAHERPDAVVTALDISDAALDIARGNAARLAPQVRVLQSDWYAALGDGQFAVIVSNPPYIEQDDPHLEKGDLRFEPRSALTDEADGLAHIRTIIDGARTRLLPGGWLLFEHGFDQGLASRDLLDAAGFGAVQTWQDIAGMDRVSGGLAPA</sequence>
<dbReference type="CDD" id="cd02440">
    <property type="entry name" value="AdoMet_MTases"/>
    <property type="match status" value="1"/>
</dbReference>
<dbReference type="InterPro" id="IPR007848">
    <property type="entry name" value="Small_mtfrase_dom"/>
</dbReference>
<dbReference type="InterPro" id="IPR050320">
    <property type="entry name" value="N5-glutamine_MTase"/>
</dbReference>
<evidence type="ECO:0000259" key="6">
    <source>
        <dbReference type="Pfam" id="PF05175"/>
    </source>
</evidence>
<comment type="catalytic activity">
    <reaction evidence="4 5">
        <text>L-glutaminyl-[peptide chain release factor] + S-adenosyl-L-methionine = N(5)-methyl-L-glutaminyl-[peptide chain release factor] + S-adenosyl-L-homocysteine + H(+)</text>
        <dbReference type="Rhea" id="RHEA:42896"/>
        <dbReference type="Rhea" id="RHEA-COMP:10271"/>
        <dbReference type="Rhea" id="RHEA-COMP:10272"/>
        <dbReference type="ChEBI" id="CHEBI:15378"/>
        <dbReference type="ChEBI" id="CHEBI:30011"/>
        <dbReference type="ChEBI" id="CHEBI:57856"/>
        <dbReference type="ChEBI" id="CHEBI:59789"/>
        <dbReference type="ChEBI" id="CHEBI:61891"/>
        <dbReference type="EC" id="2.1.1.297"/>
    </reaction>
</comment>
<gene>
    <name evidence="5 8" type="primary">prmC</name>
    <name evidence="8" type="ORF">GCM10010971_12820</name>
</gene>
<feature type="domain" description="Release factor glutamine methyltransferase N-terminal" evidence="7">
    <location>
        <begin position="17"/>
        <end position="73"/>
    </location>
</feature>
<dbReference type="InterPro" id="IPR019874">
    <property type="entry name" value="RF_methyltr_PrmC"/>
</dbReference>
<feature type="binding site" evidence="5">
    <location>
        <position position="139"/>
    </location>
    <ligand>
        <name>S-adenosyl-L-methionine</name>
        <dbReference type="ChEBI" id="CHEBI:59789"/>
    </ligand>
</feature>
<proteinExistence type="inferred from homology"/>
<evidence type="ECO:0000256" key="2">
    <source>
        <dbReference type="ARBA" id="ARBA00022679"/>
    </source>
</evidence>
<evidence type="ECO:0000259" key="7">
    <source>
        <dbReference type="Pfam" id="PF17827"/>
    </source>
</evidence>
<dbReference type="PROSITE" id="PS00092">
    <property type="entry name" value="N6_MTASE"/>
    <property type="match status" value="1"/>
</dbReference>
<organism evidence="8 9">
    <name type="scientific">Silvimonas amylolytica</name>
    <dbReference type="NCBI Taxonomy" id="449663"/>
    <lineage>
        <taxon>Bacteria</taxon>
        <taxon>Pseudomonadati</taxon>
        <taxon>Pseudomonadota</taxon>
        <taxon>Betaproteobacteria</taxon>
        <taxon>Neisseriales</taxon>
        <taxon>Chitinibacteraceae</taxon>
        <taxon>Silvimonas</taxon>
    </lineage>
</organism>
<dbReference type="InterPro" id="IPR029063">
    <property type="entry name" value="SAM-dependent_MTases_sf"/>
</dbReference>
<dbReference type="NCBIfam" id="TIGR00536">
    <property type="entry name" value="hemK_fam"/>
    <property type="match status" value="1"/>
</dbReference>
<feature type="domain" description="Methyltransferase small" evidence="6">
    <location>
        <begin position="97"/>
        <end position="189"/>
    </location>
</feature>
<dbReference type="PANTHER" id="PTHR18895:SF74">
    <property type="entry name" value="MTRF1L RELEASE FACTOR GLUTAMINE METHYLTRANSFERASE"/>
    <property type="match status" value="1"/>
</dbReference>
<evidence type="ECO:0000313" key="9">
    <source>
        <dbReference type="Proteomes" id="UP000621859"/>
    </source>
</evidence>
<dbReference type="Gene3D" id="3.40.50.150">
    <property type="entry name" value="Vaccinia Virus protein VP39"/>
    <property type="match status" value="1"/>
</dbReference>
<dbReference type="InterPro" id="IPR002052">
    <property type="entry name" value="DNA_methylase_N6_adenine_CS"/>
</dbReference>
<keyword evidence="2 5" id="KW-0808">Transferase</keyword>
<evidence type="ECO:0000256" key="1">
    <source>
        <dbReference type="ARBA" id="ARBA00022603"/>
    </source>
</evidence>
<dbReference type="EC" id="2.1.1.297" evidence="5"/>
<evidence type="ECO:0000256" key="5">
    <source>
        <dbReference type="HAMAP-Rule" id="MF_02126"/>
    </source>
</evidence>
<dbReference type="Gene3D" id="1.10.8.10">
    <property type="entry name" value="DNA helicase RuvA subunit, C-terminal domain"/>
    <property type="match status" value="1"/>
</dbReference>
<feature type="binding site" evidence="5">
    <location>
        <position position="181"/>
    </location>
    <ligand>
        <name>S-adenosyl-L-methionine</name>
        <dbReference type="ChEBI" id="CHEBI:59789"/>
    </ligand>
</feature>
<dbReference type="InterPro" id="IPR040758">
    <property type="entry name" value="PrmC_N"/>
</dbReference>
<comment type="similarity">
    <text evidence="5">Belongs to the protein N5-glutamine methyltransferase family. PrmC subfamily.</text>
</comment>
<evidence type="ECO:0000313" key="8">
    <source>
        <dbReference type="EMBL" id="GGP25463.1"/>
    </source>
</evidence>
<dbReference type="Proteomes" id="UP000621859">
    <property type="component" value="Unassembled WGS sequence"/>
</dbReference>
<feature type="binding site" evidence="5">
    <location>
        <begin position="181"/>
        <end position="184"/>
    </location>
    <ligand>
        <name>substrate</name>
    </ligand>
</feature>
<protein>
    <recommendedName>
        <fullName evidence="5">Release factor glutamine methyltransferase</fullName>
        <shortName evidence="5">RF MTase</shortName>
        <ecNumber evidence="5">2.1.1.297</ecNumber>
    </recommendedName>
    <alternativeName>
        <fullName evidence="5">N5-glutamine methyltransferase PrmC</fullName>
    </alternativeName>
    <alternativeName>
        <fullName evidence="5">Protein-(glutamine-N5) MTase PrmC</fullName>
    </alternativeName>
    <alternativeName>
        <fullName evidence="5">Protein-glutamine N-methyltransferase PrmC</fullName>
    </alternativeName>
</protein>